<dbReference type="InterPro" id="IPR053199">
    <property type="entry name" value="cDPG_synthetase-like"/>
</dbReference>
<gene>
    <name evidence="1" type="ORF">Pdsh_10130</name>
</gene>
<dbReference type="Gene3D" id="3.40.50.720">
    <property type="entry name" value="NAD(P)-binding Rossmann-like Domain"/>
    <property type="match status" value="1"/>
</dbReference>
<dbReference type="EMBL" id="NCQP01000008">
    <property type="protein sequence ID" value="OWJ53864.1"/>
    <property type="molecule type" value="Genomic_DNA"/>
</dbReference>
<accession>A0A211YLP7</accession>
<name>A0A211YLP7_9CREN</name>
<dbReference type="AlphaFoldDB" id="A0A211YLP7"/>
<organism evidence="1 2">
    <name type="scientific">Pyrodictium delaneyi</name>
    <dbReference type="NCBI Taxonomy" id="1273541"/>
    <lineage>
        <taxon>Archaea</taxon>
        <taxon>Thermoproteota</taxon>
        <taxon>Thermoprotei</taxon>
        <taxon>Desulfurococcales</taxon>
        <taxon>Pyrodictiaceae</taxon>
        <taxon>Pyrodictium</taxon>
    </lineage>
</organism>
<evidence type="ECO:0000313" key="1">
    <source>
        <dbReference type="EMBL" id="OWJ53864.1"/>
    </source>
</evidence>
<dbReference type="InterPro" id="IPR027417">
    <property type="entry name" value="P-loop_NTPase"/>
</dbReference>
<dbReference type="PANTHER" id="PTHR42869">
    <property type="entry name" value="SLL0572 PROTEIN"/>
    <property type="match status" value="1"/>
</dbReference>
<sequence length="455" mass="50675">MTYTVWCRSLLAHKRRVVIMGAGGRDFHVFNTIFRDNPSYEVVAFTAAQIPGIEWRRYPPSLAGHRYPDGIPIYPERLLPEIVRDQAVDEVVLAYSDLTYEELGHLMSMALSTGASFRIIGPRETMIPSYKPVIAVTAVKTGAGKSSLSRALVREIKLRQLAPVVVRHPMAYGDLEARKLIVVMAPEDLTKYPLTIEEREEFEPYLDLETPLLAGVDYGLVVREAERLGDVIIWDGGNNDWPFIRPDLWVVVADALRPGMENSTFPGEVNVRMAEIAVITKASEAGEENVKRVRENLLKINPQLEIAVADLEVSVDRPELVEGKRVVVVEDSPTVTHGGAPYAAGYVAAKKLGAEVVDPRPYAVGAIKEMYQQYPHMGPVVPSTGYTREQLQSLEETLNRVPADTVIVASPARIEEMININKPVARVSYEIKVLEGPTPRDMVDRLLERHPVPEV</sequence>
<dbReference type="PANTHER" id="PTHR42869:SF1">
    <property type="entry name" value="SLL0572 PROTEIN"/>
    <property type="match status" value="1"/>
</dbReference>
<dbReference type="OrthoDB" id="14509at2157"/>
<reference evidence="1 2" key="1">
    <citation type="submission" date="2017-05" db="EMBL/GenBank/DDBJ databases">
        <title>The draft genome of the hyperthermophilic archaeon 'Pyrodictium delaneyi strain Hulk', an iron and nitrate reducer, reveals the capacity for sulfate reduction.</title>
        <authorList>
            <person name="Demey L.M."/>
            <person name="Miller C."/>
            <person name="Manzella M."/>
            <person name="Reguera G."/>
            <person name="Kashefi K."/>
        </authorList>
    </citation>
    <scope>NUCLEOTIDE SEQUENCE [LARGE SCALE GENOMIC DNA]</scope>
    <source>
        <strain evidence="1 2">Hulk</strain>
    </source>
</reference>
<proteinExistence type="predicted"/>
<keyword evidence="2" id="KW-1185">Reference proteome</keyword>
<dbReference type="SUPFAM" id="SSF52540">
    <property type="entry name" value="P-loop containing nucleoside triphosphate hydrolases"/>
    <property type="match status" value="1"/>
</dbReference>
<comment type="caution">
    <text evidence="1">The sequence shown here is derived from an EMBL/GenBank/DDBJ whole genome shotgun (WGS) entry which is preliminary data.</text>
</comment>
<evidence type="ECO:0000313" key="2">
    <source>
        <dbReference type="Proteomes" id="UP000196694"/>
    </source>
</evidence>
<protein>
    <submittedName>
        <fullName evidence="1">GTPase</fullName>
    </submittedName>
</protein>
<dbReference type="Proteomes" id="UP000196694">
    <property type="component" value="Unassembled WGS sequence"/>
</dbReference>